<keyword evidence="1" id="KW-0812">Transmembrane</keyword>
<dbReference type="RefSeq" id="WP_093365807.1">
    <property type="nucleotide sequence ID" value="NZ_FOZZ01000007.1"/>
</dbReference>
<feature type="domain" description="LiaI-LiaF-like transmembrane region" evidence="2">
    <location>
        <begin position="5"/>
        <end position="48"/>
    </location>
</feature>
<evidence type="ECO:0000313" key="4">
    <source>
        <dbReference type="Proteomes" id="UP000198785"/>
    </source>
</evidence>
<feature type="transmembrane region" description="Helical" evidence="1">
    <location>
        <begin position="29"/>
        <end position="50"/>
    </location>
</feature>
<accession>A0A1I6TSF3</accession>
<feature type="transmembrane region" description="Helical" evidence="1">
    <location>
        <begin position="5"/>
        <end position="23"/>
    </location>
</feature>
<dbReference type="OrthoDB" id="941984at2"/>
<dbReference type="InterPro" id="IPR043726">
    <property type="entry name" value="LiaI-LiaF-like_TM1"/>
</dbReference>
<protein>
    <recommendedName>
        <fullName evidence="2">LiaI-LiaF-like transmembrane region domain-containing protein</fullName>
    </recommendedName>
</protein>
<feature type="transmembrane region" description="Helical" evidence="1">
    <location>
        <begin position="57"/>
        <end position="76"/>
    </location>
</feature>
<dbReference type="AlphaFoldDB" id="A0A1I6TSF3"/>
<keyword evidence="1" id="KW-1133">Transmembrane helix</keyword>
<organism evidence="3 4">
    <name type="scientific">Sphingobacterium wenxiniae</name>
    <dbReference type="NCBI Taxonomy" id="683125"/>
    <lineage>
        <taxon>Bacteria</taxon>
        <taxon>Pseudomonadati</taxon>
        <taxon>Bacteroidota</taxon>
        <taxon>Sphingobacteriia</taxon>
        <taxon>Sphingobacteriales</taxon>
        <taxon>Sphingobacteriaceae</taxon>
        <taxon>Sphingobacterium</taxon>
    </lineage>
</organism>
<evidence type="ECO:0000259" key="2">
    <source>
        <dbReference type="Pfam" id="PF18917"/>
    </source>
</evidence>
<keyword evidence="4" id="KW-1185">Reference proteome</keyword>
<evidence type="ECO:0000313" key="3">
    <source>
        <dbReference type="EMBL" id="SFS92018.1"/>
    </source>
</evidence>
<proteinExistence type="predicted"/>
<dbReference type="STRING" id="683125.SAMN05660206_1074"/>
<dbReference type="Pfam" id="PF18917">
    <property type="entry name" value="LiaI-LiaF-like_TM1"/>
    <property type="match status" value="1"/>
</dbReference>
<dbReference type="Proteomes" id="UP000198785">
    <property type="component" value="Unassembled WGS sequence"/>
</dbReference>
<gene>
    <name evidence="3" type="ORF">SAMN05660206_1074</name>
</gene>
<sequence length="309" mass="34134">MENKIISGIWFVCIGLLLLLHNLDVIDFNLWAIVKYWPLSVILVGVNLMVQNRAYGGYIKIACNVLFLGWIVFVGLSSPNTGWTPKIFNNGNISFSNDKDNKDLLSTVSVPYEENVQEVKFDFNGGAGAFEIAPSDAKLLEATCESEDMGLRLESKNKDGEQKIELTAKPKGKKNNKVNRKVAMSLHTAPVWDMELNYGAAKFSGDLSPFKIKKLDINTGASSMDLKLGEPQLETTKIKIATGASTIHLHIPKDAPVRIKYSTIASSNNLEGFDNMQKGLATSNNYDNASKRFDIELDGAANTFTISRY</sequence>
<reference evidence="3 4" key="1">
    <citation type="submission" date="2016-10" db="EMBL/GenBank/DDBJ databases">
        <authorList>
            <person name="de Groot N.N."/>
        </authorList>
    </citation>
    <scope>NUCLEOTIDE SEQUENCE [LARGE SCALE GENOMIC DNA]</scope>
    <source>
        <strain evidence="3 4">DSM 22789</strain>
    </source>
</reference>
<keyword evidence="1" id="KW-0472">Membrane</keyword>
<evidence type="ECO:0000256" key="1">
    <source>
        <dbReference type="SAM" id="Phobius"/>
    </source>
</evidence>
<name>A0A1I6TSF3_9SPHI</name>
<dbReference type="EMBL" id="FOZZ01000007">
    <property type="protein sequence ID" value="SFS92018.1"/>
    <property type="molecule type" value="Genomic_DNA"/>
</dbReference>